<protein>
    <submittedName>
        <fullName evidence="5">Two-component response regulator, LuxR family</fullName>
    </submittedName>
</protein>
<dbReference type="PRINTS" id="PR00038">
    <property type="entry name" value="HTHLUXR"/>
</dbReference>
<evidence type="ECO:0000259" key="3">
    <source>
        <dbReference type="PROSITE" id="PS50043"/>
    </source>
</evidence>
<keyword evidence="2" id="KW-0597">Phosphoprotein</keyword>
<dbReference type="InterPro" id="IPR016032">
    <property type="entry name" value="Sig_transdc_resp-reg_C-effctor"/>
</dbReference>
<dbReference type="OrthoDB" id="5292887at2"/>
<dbReference type="InterPro" id="IPR001789">
    <property type="entry name" value="Sig_transdc_resp-reg_receiver"/>
</dbReference>
<dbReference type="PROSITE" id="PS50110">
    <property type="entry name" value="RESPONSE_REGULATORY"/>
    <property type="match status" value="1"/>
</dbReference>
<accession>Q1YDK3</accession>
<evidence type="ECO:0000313" key="6">
    <source>
        <dbReference type="Proteomes" id="UP000000321"/>
    </source>
</evidence>
<dbReference type="CDD" id="cd06170">
    <property type="entry name" value="LuxR_C_like"/>
    <property type="match status" value="1"/>
</dbReference>
<feature type="domain" description="Response regulatory" evidence="4">
    <location>
        <begin position="11"/>
        <end position="127"/>
    </location>
</feature>
<evidence type="ECO:0000256" key="1">
    <source>
        <dbReference type="ARBA" id="ARBA00023125"/>
    </source>
</evidence>
<evidence type="ECO:0000256" key="2">
    <source>
        <dbReference type="PROSITE-ProRule" id="PRU00169"/>
    </source>
</evidence>
<dbReference type="InterPro" id="IPR036388">
    <property type="entry name" value="WH-like_DNA-bd_sf"/>
</dbReference>
<dbReference type="BioCyc" id="AURANTIMONAS:SI859A1_00125-MONOMER"/>
<dbReference type="EMBL" id="AAPJ01000012">
    <property type="protein sequence ID" value="EAS48355.1"/>
    <property type="molecule type" value="Genomic_DNA"/>
</dbReference>
<dbReference type="Gene3D" id="3.40.50.2300">
    <property type="match status" value="1"/>
</dbReference>
<dbReference type="SUPFAM" id="SSF46894">
    <property type="entry name" value="C-terminal effector domain of the bipartite response regulators"/>
    <property type="match status" value="1"/>
</dbReference>
<dbReference type="Gene3D" id="1.10.10.10">
    <property type="entry name" value="Winged helix-like DNA-binding domain superfamily/Winged helix DNA-binding domain"/>
    <property type="match status" value="1"/>
</dbReference>
<dbReference type="HOGENOM" id="CLU_000445_90_4_5"/>
<dbReference type="RefSeq" id="WP_009208012.1">
    <property type="nucleotide sequence ID" value="NZ_BBWP01000019.1"/>
</dbReference>
<dbReference type="GO" id="GO:0003677">
    <property type="term" value="F:DNA binding"/>
    <property type="evidence" value="ECO:0007669"/>
    <property type="project" value="UniProtKB-KW"/>
</dbReference>
<reference evidence="5 6" key="1">
    <citation type="journal article" date="2008" name="Appl. Environ. Microbiol.">
        <title>Genomic insights into Mn(II) oxidation by the marine alphaproteobacterium Aurantimonas sp. strain SI85-9A1.</title>
        <authorList>
            <person name="Dick G.J."/>
            <person name="Podell S."/>
            <person name="Johnson H.A."/>
            <person name="Rivera-Espinoza Y."/>
            <person name="Bernier-Latmani R."/>
            <person name="McCarthy J.K."/>
            <person name="Torpey J.W."/>
            <person name="Clement B.G."/>
            <person name="Gaasterland T."/>
            <person name="Tebo B.M."/>
        </authorList>
    </citation>
    <scope>NUCLEOTIDE SEQUENCE [LARGE SCALE GENOMIC DNA]</scope>
    <source>
        <strain evidence="5 6">SI85-9A1</strain>
    </source>
</reference>
<keyword evidence="6" id="KW-1185">Reference proteome</keyword>
<organism evidence="5 6">
    <name type="scientific">Aurantimonas manganoxydans (strain ATCC BAA-1229 / DSM 21871 / SI85-9A1)</name>
    <dbReference type="NCBI Taxonomy" id="287752"/>
    <lineage>
        <taxon>Bacteria</taxon>
        <taxon>Pseudomonadati</taxon>
        <taxon>Pseudomonadota</taxon>
        <taxon>Alphaproteobacteria</taxon>
        <taxon>Hyphomicrobiales</taxon>
        <taxon>Aurantimonadaceae</taxon>
        <taxon>Aurantimonas</taxon>
    </lineage>
</organism>
<dbReference type="SMART" id="SM00421">
    <property type="entry name" value="HTH_LUXR"/>
    <property type="match status" value="1"/>
</dbReference>
<proteinExistence type="predicted"/>
<evidence type="ECO:0000259" key="4">
    <source>
        <dbReference type="PROSITE" id="PS50110"/>
    </source>
</evidence>
<gene>
    <name evidence="5" type="ORF">SI859A1_00125</name>
</gene>
<evidence type="ECO:0000313" key="5">
    <source>
        <dbReference type="EMBL" id="EAS48355.1"/>
    </source>
</evidence>
<dbReference type="Pfam" id="PF00196">
    <property type="entry name" value="GerE"/>
    <property type="match status" value="1"/>
</dbReference>
<feature type="domain" description="HTH luxR-type" evidence="3">
    <location>
        <begin position="230"/>
        <end position="295"/>
    </location>
</feature>
<dbReference type="GO" id="GO:0000160">
    <property type="term" value="P:phosphorelay signal transduction system"/>
    <property type="evidence" value="ECO:0007669"/>
    <property type="project" value="InterPro"/>
</dbReference>
<keyword evidence="1" id="KW-0238">DNA-binding</keyword>
<dbReference type="PROSITE" id="PS50043">
    <property type="entry name" value="HTH_LUXR_2"/>
    <property type="match status" value="1"/>
</dbReference>
<dbReference type="SUPFAM" id="SSF52172">
    <property type="entry name" value="CheY-like"/>
    <property type="match status" value="1"/>
</dbReference>
<feature type="modified residue" description="4-aspartylphosphate" evidence="2">
    <location>
        <position position="60"/>
    </location>
</feature>
<dbReference type="CDD" id="cd19920">
    <property type="entry name" value="REC_PA4781-like"/>
    <property type="match status" value="1"/>
</dbReference>
<name>Q1YDK3_AURMS</name>
<sequence>MIAERGGHRTTVLVVDDSPDTISLLRTALEDEGMTVLVAASGSRALAIARRTIPDIILMDAVMPGTDGFETTRQIKADSRLADIPVIFMTGLSETEHVLEAFEAGGVDYVTKPVVIEQVFARMRVHQANARKTRSARLALDSAGRHLFAIDASGEVLWTTPWARRHILEAAEGPIAAGVLKTILASLRQGRASATDTGTGLSFAFLGEAGDGEFLLRVSQVASDATLIASLNAKLPISPREAEVLLWLSRGKSNQDIADILKLSVRTVNKHLETIFRKLGVENRSAATAIAMEQIREFV</sequence>
<dbReference type="Pfam" id="PF00072">
    <property type="entry name" value="Response_reg"/>
    <property type="match status" value="1"/>
</dbReference>
<dbReference type="GO" id="GO:0006355">
    <property type="term" value="P:regulation of DNA-templated transcription"/>
    <property type="evidence" value="ECO:0007669"/>
    <property type="project" value="InterPro"/>
</dbReference>
<dbReference type="PANTHER" id="PTHR43214">
    <property type="entry name" value="TWO-COMPONENT RESPONSE REGULATOR"/>
    <property type="match status" value="1"/>
</dbReference>
<dbReference type="AlphaFoldDB" id="Q1YDK3"/>
<dbReference type="InterPro" id="IPR011006">
    <property type="entry name" value="CheY-like_superfamily"/>
</dbReference>
<dbReference type="InterPro" id="IPR039420">
    <property type="entry name" value="WalR-like"/>
</dbReference>
<dbReference type="InterPro" id="IPR000792">
    <property type="entry name" value="Tscrpt_reg_LuxR_C"/>
</dbReference>
<comment type="caution">
    <text evidence="5">The sequence shown here is derived from an EMBL/GenBank/DDBJ whole genome shotgun (WGS) entry which is preliminary data.</text>
</comment>
<dbReference type="Proteomes" id="UP000000321">
    <property type="component" value="Unassembled WGS sequence"/>
</dbReference>
<dbReference type="SMART" id="SM00448">
    <property type="entry name" value="REC"/>
    <property type="match status" value="1"/>
</dbReference>